<gene>
    <name evidence="10" type="primary">mvaD</name>
    <name evidence="10" type="ORF">E8A74_26440</name>
</gene>
<dbReference type="PIRSF" id="PIRSF015950">
    <property type="entry name" value="Mev_P_decrbx"/>
    <property type="match status" value="1"/>
</dbReference>
<dbReference type="SUPFAM" id="SSF54211">
    <property type="entry name" value="Ribosomal protein S5 domain 2-like"/>
    <property type="match status" value="1"/>
</dbReference>
<keyword evidence="4" id="KW-0547">Nucleotide-binding</keyword>
<dbReference type="Proteomes" id="UP000309215">
    <property type="component" value="Unassembled WGS sequence"/>
</dbReference>
<proteinExistence type="inferred from homology"/>
<dbReference type="Gene3D" id="3.30.230.10">
    <property type="match status" value="1"/>
</dbReference>
<feature type="domain" description="Diphosphomevalonate decarboxylase-like N-terminal" evidence="9">
    <location>
        <begin position="10"/>
        <end position="160"/>
    </location>
</feature>
<keyword evidence="7 10" id="KW-0456">Lyase</keyword>
<dbReference type="InterPro" id="IPR014721">
    <property type="entry name" value="Ribsml_uS5_D2-typ_fold_subgr"/>
</dbReference>
<evidence type="ECO:0000313" key="11">
    <source>
        <dbReference type="Proteomes" id="UP000309215"/>
    </source>
</evidence>
<dbReference type="EC" id="4.1.1.33" evidence="2"/>
<dbReference type="Gene3D" id="3.30.70.890">
    <property type="entry name" value="GHMP kinase, C-terminal domain"/>
    <property type="match status" value="1"/>
</dbReference>
<dbReference type="RefSeq" id="WP_136931861.1">
    <property type="nucleotide sequence ID" value="NZ_SSMQ01000030.1"/>
</dbReference>
<keyword evidence="11" id="KW-1185">Reference proteome</keyword>
<dbReference type="EMBL" id="SSMQ01000030">
    <property type="protein sequence ID" value="TKD03277.1"/>
    <property type="molecule type" value="Genomic_DNA"/>
</dbReference>
<dbReference type="GO" id="GO:0019287">
    <property type="term" value="P:isopentenyl diphosphate biosynthetic process, mevalonate pathway"/>
    <property type="evidence" value="ECO:0007669"/>
    <property type="project" value="InterPro"/>
</dbReference>
<comment type="similarity">
    <text evidence="1">Belongs to the diphosphomevalonate decarboxylase family.</text>
</comment>
<keyword evidence="5" id="KW-0067">ATP-binding</keyword>
<evidence type="ECO:0000259" key="8">
    <source>
        <dbReference type="Pfam" id="PF18376"/>
    </source>
</evidence>
<evidence type="ECO:0000256" key="4">
    <source>
        <dbReference type="ARBA" id="ARBA00022741"/>
    </source>
</evidence>
<evidence type="ECO:0000256" key="2">
    <source>
        <dbReference type="ARBA" id="ARBA00012296"/>
    </source>
</evidence>
<dbReference type="OrthoDB" id="5498344at2"/>
<dbReference type="PANTHER" id="PTHR10977:SF3">
    <property type="entry name" value="DIPHOSPHOMEVALONATE DECARBOXYLASE"/>
    <property type="match status" value="1"/>
</dbReference>
<keyword evidence="6" id="KW-0443">Lipid metabolism</keyword>
<accession>A0A4U1J7U9</accession>
<dbReference type="InterPro" id="IPR020568">
    <property type="entry name" value="Ribosomal_Su5_D2-typ_SF"/>
</dbReference>
<name>A0A4U1J7U9_9BACT</name>
<keyword evidence="3" id="KW-0444">Lipid biosynthesis</keyword>
<dbReference type="InterPro" id="IPR036554">
    <property type="entry name" value="GHMP_kinase_C_sf"/>
</dbReference>
<dbReference type="GO" id="GO:0005829">
    <property type="term" value="C:cytosol"/>
    <property type="evidence" value="ECO:0007669"/>
    <property type="project" value="InterPro"/>
</dbReference>
<evidence type="ECO:0000256" key="1">
    <source>
        <dbReference type="ARBA" id="ARBA00008831"/>
    </source>
</evidence>
<dbReference type="InterPro" id="IPR041431">
    <property type="entry name" value="Mvd1_C"/>
</dbReference>
<dbReference type="GO" id="GO:0005524">
    <property type="term" value="F:ATP binding"/>
    <property type="evidence" value="ECO:0007669"/>
    <property type="project" value="UniProtKB-KW"/>
</dbReference>
<dbReference type="InterPro" id="IPR053859">
    <property type="entry name" value="MVD-like_N"/>
</dbReference>
<sequence>MTIRAAKATAHPNIALAKYWGKRADGVNQPAVPSLSVTLAGMATTTTVAFDPALTEDTFLLGGAPADEVAHGRVVKLLDRVRRAAGISTRARVESGNDFPTASGLASSASGFSALALAALSAAGLDTAPTQVSDLARRISVSAARSAFGGFVELPVGSPGEGDLAAIPIAPPEHLALRVVVAVTREGPKAVGSTDGMEHTVRTSPYFPAWVASAPALCARVREAILRRDLEALGVAAEESALAMHATSIAARPGLLYWTGGTVEALEEVRRLRARGLLAYATIDAGPHVKVMTTPEDEPRVTAALAEVPGVKRTIVASPGEGARLLDRT</sequence>
<dbReference type="PANTHER" id="PTHR10977">
    <property type="entry name" value="DIPHOSPHOMEVALONATE DECARBOXYLASE"/>
    <property type="match status" value="1"/>
</dbReference>
<dbReference type="InterPro" id="IPR005935">
    <property type="entry name" value="Mev_decarb"/>
</dbReference>
<dbReference type="Pfam" id="PF18376">
    <property type="entry name" value="MDD_C"/>
    <property type="match status" value="1"/>
</dbReference>
<organism evidence="10 11">
    <name type="scientific">Polyangium fumosum</name>
    <dbReference type="NCBI Taxonomy" id="889272"/>
    <lineage>
        <taxon>Bacteria</taxon>
        <taxon>Pseudomonadati</taxon>
        <taxon>Myxococcota</taxon>
        <taxon>Polyangia</taxon>
        <taxon>Polyangiales</taxon>
        <taxon>Polyangiaceae</taxon>
        <taxon>Polyangium</taxon>
    </lineage>
</organism>
<reference evidence="10 11" key="1">
    <citation type="submission" date="2019-04" db="EMBL/GenBank/DDBJ databases">
        <authorList>
            <person name="Li Y."/>
            <person name="Wang J."/>
        </authorList>
    </citation>
    <scope>NUCLEOTIDE SEQUENCE [LARGE SCALE GENOMIC DNA]</scope>
    <source>
        <strain evidence="10 11">DSM 14668</strain>
    </source>
</reference>
<dbReference type="NCBIfam" id="TIGR01240">
    <property type="entry name" value="mevDPdecarb"/>
    <property type="match status" value="1"/>
</dbReference>
<comment type="caution">
    <text evidence="10">The sequence shown here is derived from an EMBL/GenBank/DDBJ whole genome shotgun (WGS) entry which is preliminary data.</text>
</comment>
<protein>
    <recommendedName>
        <fullName evidence="2">diphosphomevalonate decarboxylase</fullName>
        <ecNumber evidence="2">4.1.1.33</ecNumber>
    </recommendedName>
</protein>
<evidence type="ECO:0000256" key="6">
    <source>
        <dbReference type="ARBA" id="ARBA00023098"/>
    </source>
</evidence>
<evidence type="ECO:0000313" key="10">
    <source>
        <dbReference type="EMBL" id="TKD03277.1"/>
    </source>
</evidence>
<dbReference type="GO" id="GO:0004163">
    <property type="term" value="F:diphosphomevalonate decarboxylase activity"/>
    <property type="evidence" value="ECO:0007669"/>
    <property type="project" value="UniProtKB-EC"/>
</dbReference>
<dbReference type="Pfam" id="PF22700">
    <property type="entry name" value="MVD-like_N"/>
    <property type="match status" value="1"/>
</dbReference>
<dbReference type="AlphaFoldDB" id="A0A4U1J7U9"/>
<evidence type="ECO:0000256" key="3">
    <source>
        <dbReference type="ARBA" id="ARBA00022516"/>
    </source>
</evidence>
<dbReference type="SUPFAM" id="SSF55060">
    <property type="entry name" value="GHMP Kinase, C-terminal domain"/>
    <property type="match status" value="1"/>
</dbReference>
<evidence type="ECO:0000256" key="7">
    <source>
        <dbReference type="ARBA" id="ARBA00023239"/>
    </source>
</evidence>
<dbReference type="InterPro" id="IPR029765">
    <property type="entry name" value="Mev_diP_decarb"/>
</dbReference>
<feature type="domain" description="Mvd1 C-terminal" evidence="8">
    <location>
        <begin position="179"/>
        <end position="308"/>
    </location>
</feature>
<evidence type="ECO:0000256" key="5">
    <source>
        <dbReference type="ARBA" id="ARBA00022840"/>
    </source>
</evidence>
<evidence type="ECO:0000259" key="9">
    <source>
        <dbReference type="Pfam" id="PF22700"/>
    </source>
</evidence>